<comment type="caution">
    <text evidence="2">The sequence shown here is derived from an EMBL/GenBank/DDBJ whole genome shotgun (WGS) entry which is preliminary data.</text>
</comment>
<feature type="domain" description="SiaC family regulatory phosphoprotein" evidence="1">
    <location>
        <begin position="2"/>
        <end position="49"/>
    </location>
</feature>
<evidence type="ECO:0000313" key="2">
    <source>
        <dbReference type="EMBL" id="EAY32068.1"/>
    </source>
</evidence>
<evidence type="ECO:0000313" key="3">
    <source>
        <dbReference type="Proteomes" id="UP000004095"/>
    </source>
</evidence>
<keyword evidence="3" id="KW-1185">Reference proteome</keyword>
<accession>A1ZCR6</accession>
<dbReference type="Proteomes" id="UP000004095">
    <property type="component" value="Unassembled WGS sequence"/>
</dbReference>
<proteinExistence type="predicted"/>
<reference evidence="2 3" key="1">
    <citation type="submission" date="2007-01" db="EMBL/GenBank/DDBJ databases">
        <authorList>
            <person name="Haygood M."/>
            <person name="Podell S."/>
            <person name="Anderson C."/>
            <person name="Hopkinson B."/>
            <person name="Roe K."/>
            <person name="Barbeau K."/>
            <person name="Gaasterland T."/>
            <person name="Ferriera S."/>
            <person name="Johnson J."/>
            <person name="Kravitz S."/>
            <person name="Beeson K."/>
            <person name="Sutton G."/>
            <person name="Rogers Y.-H."/>
            <person name="Friedman R."/>
            <person name="Frazier M."/>
            <person name="Venter J.C."/>
        </authorList>
    </citation>
    <scope>NUCLEOTIDE SEQUENCE [LARGE SCALE GENOMIC DNA]</scope>
    <source>
        <strain evidence="2 3">ATCC 23134</strain>
    </source>
</reference>
<dbReference type="InterPro" id="IPR018530">
    <property type="entry name" value="SiaC"/>
</dbReference>
<evidence type="ECO:0000259" key="1">
    <source>
        <dbReference type="Pfam" id="PF09345"/>
    </source>
</evidence>
<dbReference type="AlphaFoldDB" id="A1ZCR6"/>
<protein>
    <recommendedName>
        <fullName evidence="1">SiaC family regulatory phosphoprotein domain-containing protein</fullName>
    </recommendedName>
</protein>
<name>A1ZCR6_MICM2</name>
<gene>
    <name evidence="2" type="ORF">M23134_02097</name>
</gene>
<organism evidence="2 3">
    <name type="scientific">Microscilla marina ATCC 23134</name>
    <dbReference type="NCBI Taxonomy" id="313606"/>
    <lineage>
        <taxon>Bacteria</taxon>
        <taxon>Pseudomonadati</taxon>
        <taxon>Bacteroidota</taxon>
        <taxon>Cytophagia</taxon>
        <taxon>Cytophagales</taxon>
        <taxon>Microscillaceae</taxon>
        <taxon>Microscilla</taxon>
    </lineage>
</organism>
<dbReference type="Pfam" id="PF09345">
    <property type="entry name" value="SiaC"/>
    <property type="match status" value="1"/>
</dbReference>
<dbReference type="EMBL" id="AAWS01000001">
    <property type="protein sequence ID" value="EAY32068.1"/>
    <property type="molecule type" value="Genomic_DNA"/>
</dbReference>
<sequence length="57" mass="6757">MFFEVLALLEDRKAPVVINWYVHHKDVDMIDEGESFQEDFPLLDFNVIVQQQELTFG</sequence>